<protein>
    <submittedName>
        <fullName evidence="2">Metallophosphoesteras-like protein</fullName>
    </submittedName>
</protein>
<evidence type="ECO:0000313" key="2">
    <source>
        <dbReference type="EMBL" id="KAF1916440.1"/>
    </source>
</evidence>
<dbReference type="InterPro" id="IPR052963">
    <property type="entry name" value="Pantetheine_PDE"/>
</dbReference>
<feature type="domain" description="Calcineurin-like phosphoesterase" evidence="1">
    <location>
        <begin position="31"/>
        <end position="266"/>
    </location>
</feature>
<dbReference type="InterPro" id="IPR004843">
    <property type="entry name" value="Calcineurin-like_PHP"/>
</dbReference>
<dbReference type="InterPro" id="IPR029052">
    <property type="entry name" value="Metallo-depent_PP-like"/>
</dbReference>
<dbReference type="AlphaFoldDB" id="A0A6A5QNP5"/>
<dbReference type="OrthoDB" id="550558at2759"/>
<keyword evidence="3" id="KW-1185">Reference proteome</keyword>
<organism evidence="2 3">
    <name type="scientific">Ampelomyces quisqualis</name>
    <name type="common">Powdery mildew agent</name>
    <dbReference type="NCBI Taxonomy" id="50730"/>
    <lineage>
        <taxon>Eukaryota</taxon>
        <taxon>Fungi</taxon>
        <taxon>Dikarya</taxon>
        <taxon>Ascomycota</taxon>
        <taxon>Pezizomycotina</taxon>
        <taxon>Dothideomycetes</taxon>
        <taxon>Pleosporomycetidae</taxon>
        <taxon>Pleosporales</taxon>
        <taxon>Pleosporineae</taxon>
        <taxon>Phaeosphaeriaceae</taxon>
        <taxon>Ampelomyces</taxon>
    </lineage>
</organism>
<accession>A0A6A5QNP5</accession>
<dbReference type="Gene3D" id="3.60.21.10">
    <property type="match status" value="1"/>
</dbReference>
<gene>
    <name evidence="2" type="ORF">BDU57DRAFT_448595</name>
</gene>
<dbReference type="PANTHER" id="PTHR36492">
    <property type="match status" value="1"/>
</dbReference>
<dbReference type="Proteomes" id="UP000800096">
    <property type="component" value="Unassembled WGS sequence"/>
</dbReference>
<reference evidence="2" key="1">
    <citation type="journal article" date="2020" name="Stud. Mycol.">
        <title>101 Dothideomycetes genomes: a test case for predicting lifestyles and emergence of pathogens.</title>
        <authorList>
            <person name="Haridas S."/>
            <person name="Albert R."/>
            <person name="Binder M."/>
            <person name="Bloem J."/>
            <person name="Labutti K."/>
            <person name="Salamov A."/>
            <person name="Andreopoulos B."/>
            <person name="Baker S."/>
            <person name="Barry K."/>
            <person name="Bills G."/>
            <person name="Bluhm B."/>
            <person name="Cannon C."/>
            <person name="Castanera R."/>
            <person name="Culley D."/>
            <person name="Daum C."/>
            <person name="Ezra D."/>
            <person name="Gonzalez J."/>
            <person name="Henrissat B."/>
            <person name="Kuo A."/>
            <person name="Liang C."/>
            <person name="Lipzen A."/>
            <person name="Lutzoni F."/>
            <person name="Magnuson J."/>
            <person name="Mondo S."/>
            <person name="Nolan M."/>
            <person name="Ohm R."/>
            <person name="Pangilinan J."/>
            <person name="Park H.-J."/>
            <person name="Ramirez L."/>
            <person name="Alfaro M."/>
            <person name="Sun H."/>
            <person name="Tritt A."/>
            <person name="Yoshinaga Y."/>
            <person name="Zwiers L.-H."/>
            <person name="Turgeon B."/>
            <person name="Goodwin S."/>
            <person name="Spatafora J."/>
            <person name="Crous P."/>
            <person name="Grigoriev I."/>
        </authorList>
    </citation>
    <scope>NUCLEOTIDE SEQUENCE</scope>
    <source>
        <strain evidence="2">HMLAC05119</strain>
    </source>
</reference>
<dbReference type="SUPFAM" id="SSF56300">
    <property type="entry name" value="Metallo-dependent phosphatases"/>
    <property type="match status" value="1"/>
</dbReference>
<sequence>MDPLVATAVAADATPTTVRGSPPPVVQSHGRLFAIGDIHLSFKGNREALDKLLPHRNDDLILCGDVGESIEHCRIGFAKATECFRRVWWVPGNHELYTLPSQQAHGARGQAKYMECVAAAREYGVLTPEDDYALWEGEGGPVVVAPVFTLYDYSFRPAAVRLEDALAWAREQHIEATDEHLLHPDPYASRIEWCHALVDQTEAKLAAAVAAHPNVPLVIAGHWPLREDVVTLVNIPRFSLWCGTKKTADWHTRYNAKVVVSGHLHIRRTDWRDGTRFEEVSLGYPRQWQECQDRGLDINDLLREILPGPATPPEEHMGTVWRRFG</sequence>
<dbReference type="GO" id="GO:0016787">
    <property type="term" value="F:hydrolase activity"/>
    <property type="evidence" value="ECO:0007669"/>
    <property type="project" value="InterPro"/>
</dbReference>
<evidence type="ECO:0000313" key="3">
    <source>
        <dbReference type="Proteomes" id="UP000800096"/>
    </source>
</evidence>
<dbReference type="PANTHER" id="PTHR36492:SF2">
    <property type="entry name" value="[ACYL-CARRIER-PROTEIN] PHOSPHODIESTERASE PPTH"/>
    <property type="match status" value="1"/>
</dbReference>
<dbReference type="Pfam" id="PF00149">
    <property type="entry name" value="Metallophos"/>
    <property type="match status" value="1"/>
</dbReference>
<proteinExistence type="predicted"/>
<evidence type="ECO:0000259" key="1">
    <source>
        <dbReference type="Pfam" id="PF00149"/>
    </source>
</evidence>
<dbReference type="EMBL" id="ML979135">
    <property type="protein sequence ID" value="KAF1916440.1"/>
    <property type="molecule type" value="Genomic_DNA"/>
</dbReference>
<name>A0A6A5QNP5_AMPQU</name>